<keyword evidence="3" id="KW-1185">Reference proteome</keyword>
<dbReference type="EMBL" id="MCFJ01000001">
    <property type="protein sequence ID" value="ORY71810.1"/>
    <property type="molecule type" value="Genomic_DNA"/>
</dbReference>
<name>A0A1Y2EJU1_9PEZI</name>
<proteinExistence type="predicted"/>
<sequence length="66" mass="7306">MVSCSRHLAWCKEDAFRRTSSLESSHHPSMAPSQCFNFSTNIPERPGFFSSDTISEPAINQAQTGS</sequence>
<protein>
    <submittedName>
        <fullName evidence="2">Uncharacterized protein</fullName>
    </submittedName>
</protein>
<dbReference type="InParanoid" id="A0A1Y2EJU1"/>
<evidence type="ECO:0000256" key="1">
    <source>
        <dbReference type="SAM" id="MobiDB-lite"/>
    </source>
</evidence>
<evidence type="ECO:0000313" key="2">
    <source>
        <dbReference type="EMBL" id="ORY71810.1"/>
    </source>
</evidence>
<evidence type="ECO:0000313" key="3">
    <source>
        <dbReference type="Proteomes" id="UP000193689"/>
    </source>
</evidence>
<gene>
    <name evidence="2" type="ORF">BCR38DRAFT_418135</name>
</gene>
<feature type="compositionally biased region" description="Polar residues" evidence="1">
    <location>
        <begin position="50"/>
        <end position="66"/>
    </location>
</feature>
<dbReference type="Proteomes" id="UP000193689">
    <property type="component" value="Unassembled WGS sequence"/>
</dbReference>
<organism evidence="2 3">
    <name type="scientific">Pseudomassariella vexata</name>
    <dbReference type="NCBI Taxonomy" id="1141098"/>
    <lineage>
        <taxon>Eukaryota</taxon>
        <taxon>Fungi</taxon>
        <taxon>Dikarya</taxon>
        <taxon>Ascomycota</taxon>
        <taxon>Pezizomycotina</taxon>
        <taxon>Sordariomycetes</taxon>
        <taxon>Xylariomycetidae</taxon>
        <taxon>Amphisphaeriales</taxon>
        <taxon>Pseudomassariaceae</taxon>
        <taxon>Pseudomassariella</taxon>
    </lineage>
</organism>
<reference evidence="2 3" key="1">
    <citation type="submission" date="2016-07" db="EMBL/GenBank/DDBJ databases">
        <title>Pervasive Adenine N6-methylation of Active Genes in Fungi.</title>
        <authorList>
            <consortium name="DOE Joint Genome Institute"/>
            <person name="Mondo S.J."/>
            <person name="Dannebaum R.O."/>
            <person name="Kuo R.C."/>
            <person name="Labutti K."/>
            <person name="Haridas S."/>
            <person name="Kuo A."/>
            <person name="Salamov A."/>
            <person name="Ahrendt S.R."/>
            <person name="Lipzen A."/>
            <person name="Sullivan W."/>
            <person name="Andreopoulos W.B."/>
            <person name="Clum A."/>
            <person name="Lindquist E."/>
            <person name="Daum C."/>
            <person name="Ramamoorthy G.K."/>
            <person name="Gryganskyi A."/>
            <person name="Culley D."/>
            <person name="Magnuson J.K."/>
            <person name="James T.Y."/>
            <person name="O'Malley M.A."/>
            <person name="Stajich J.E."/>
            <person name="Spatafora J.W."/>
            <person name="Visel A."/>
            <person name="Grigoriev I.V."/>
        </authorList>
    </citation>
    <scope>NUCLEOTIDE SEQUENCE [LARGE SCALE GENOMIC DNA]</scope>
    <source>
        <strain evidence="2 3">CBS 129021</strain>
    </source>
</reference>
<dbReference type="AlphaFoldDB" id="A0A1Y2EJU1"/>
<dbReference type="RefSeq" id="XP_040721402.1">
    <property type="nucleotide sequence ID" value="XM_040859198.1"/>
</dbReference>
<accession>A0A1Y2EJU1</accession>
<comment type="caution">
    <text evidence="2">The sequence shown here is derived from an EMBL/GenBank/DDBJ whole genome shotgun (WGS) entry which is preliminary data.</text>
</comment>
<feature type="region of interest" description="Disordered" evidence="1">
    <location>
        <begin position="47"/>
        <end position="66"/>
    </location>
</feature>
<dbReference type="GeneID" id="63775410"/>